<dbReference type="PROSITE" id="PS50975">
    <property type="entry name" value="ATP_GRASP"/>
    <property type="match status" value="1"/>
</dbReference>
<sequence length="406" mass="45775">MSSLNTSRPVLLLGGGASTLAAARSLGGAGVAVYASGRTGCRAMHSRHCRTALPVPEDMDAARYWETILISKPDPDLAGCVIMVGCDESLEFVETHEAALRQLYVVEEFRPELRRAMLDKLDTLTMAREAGVPTPNFWAVDTVEDVLEIRDELRFPVMVKPLNSLTFMEEFGRKLFIVREDFAEVVEKVRLCREREHKVMVVEMIPGPDSLLSSYYTYRTSSGALLYNYTKSIIRRWPVNRGGACFHQSEWLPETAEMGRRMFDGIGWQGIGNVEFKRDLRDGQLKIIEVNGRLTAGHPLVTRGGAPIDLIIYCHLTGQSLPHFDSYSQTLRLWDPMRDFMAFLQLRRAGELGFRDWVRSITAQKVILPFFCFNDPLPGLAEFSGLLRKLVRAPLAMRQRAGQNAD</sequence>
<dbReference type="InterPro" id="IPR011761">
    <property type="entry name" value="ATP-grasp"/>
</dbReference>
<dbReference type="GO" id="GO:0046872">
    <property type="term" value="F:metal ion binding"/>
    <property type="evidence" value="ECO:0007669"/>
    <property type="project" value="InterPro"/>
</dbReference>
<evidence type="ECO:0000256" key="1">
    <source>
        <dbReference type="PROSITE-ProRule" id="PRU00409"/>
    </source>
</evidence>
<gene>
    <name evidence="3" type="ORF">DXH95_07750</name>
</gene>
<comment type="caution">
    <text evidence="3">The sequence shown here is derived from an EMBL/GenBank/DDBJ whole genome shotgun (WGS) entry which is preliminary data.</text>
</comment>
<organism evidence="3 4">
    <name type="scientific">Sphingorhabdus pulchriflava</name>
    <dbReference type="NCBI Taxonomy" id="2292257"/>
    <lineage>
        <taxon>Bacteria</taxon>
        <taxon>Pseudomonadati</taxon>
        <taxon>Pseudomonadota</taxon>
        <taxon>Alphaproteobacteria</taxon>
        <taxon>Sphingomonadales</taxon>
        <taxon>Sphingomonadaceae</taxon>
        <taxon>Sphingorhabdus</taxon>
    </lineage>
</organism>
<keyword evidence="1" id="KW-0547">Nucleotide-binding</keyword>
<dbReference type="GO" id="GO:0005524">
    <property type="term" value="F:ATP binding"/>
    <property type="evidence" value="ECO:0007669"/>
    <property type="project" value="UniProtKB-UniRule"/>
</dbReference>
<dbReference type="RefSeq" id="WP_115548794.1">
    <property type="nucleotide sequence ID" value="NZ_QRGP01000001.1"/>
</dbReference>
<dbReference type="SUPFAM" id="SSF56059">
    <property type="entry name" value="Glutathione synthetase ATP-binding domain-like"/>
    <property type="match status" value="1"/>
</dbReference>
<accession>A0A371BI48</accession>
<evidence type="ECO:0000313" key="4">
    <source>
        <dbReference type="Proteomes" id="UP000263833"/>
    </source>
</evidence>
<dbReference type="AlphaFoldDB" id="A0A371BI48"/>
<proteinExistence type="predicted"/>
<dbReference type="EMBL" id="QRGP01000001">
    <property type="protein sequence ID" value="RDV07249.1"/>
    <property type="molecule type" value="Genomic_DNA"/>
</dbReference>
<dbReference type="InterPro" id="IPR013815">
    <property type="entry name" value="ATP_grasp_subdomain_1"/>
</dbReference>
<evidence type="ECO:0000259" key="2">
    <source>
        <dbReference type="PROSITE" id="PS50975"/>
    </source>
</evidence>
<reference evidence="4" key="1">
    <citation type="submission" date="2018-08" db="EMBL/GenBank/DDBJ databases">
        <authorList>
            <person name="Kim S.-J."/>
            <person name="Jung G.-Y."/>
        </authorList>
    </citation>
    <scope>NUCLEOTIDE SEQUENCE [LARGE SCALE GENOMIC DNA]</scope>
    <source>
        <strain evidence="4">GY_G</strain>
    </source>
</reference>
<dbReference type="Proteomes" id="UP000263833">
    <property type="component" value="Unassembled WGS sequence"/>
</dbReference>
<feature type="domain" description="ATP-grasp" evidence="2">
    <location>
        <begin position="124"/>
        <end position="316"/>
    </location>
</feature>
<dbReference type="Gene3D" id="3.30.1490.20">
    <property type="entry name" value="ATP-grasp fold, A domain"/>
    <property type="match status" value="1"/>
</dbReference>
<dbReference type="OrthoDB" id="9765608at2"/>
<keyword evidence="1" id="KW-0067">ATP-binding</keyword>
<keyword evidence="4" id="KW-1185">Reference proteome</keyword>
<evidence type="ECO:0000313" key="3">
    <source>
        <dbReference type="EMBL" id="RDV07249.1"/>
    </source>
</evidence>
<name>A0A371BI48_9SPHN</name>
<protein>
    <recommendedName>
        <fullName evidence="2">ATP-grasp domain-containing protein</fullName>
    </recommendedName>
</protein>
<dbReference type="Gene3D" id="3.30.470.20">
    <property type="entry name" value="ATP-grasp fold, B domain"/>
    <property type="match status" value="1"/>
</dbReference>